<accession>A0ABD3QJK3</accession>
<dbReference type="EMBL" id="JALLPJ020000164">
    <property type="protein sequence ID" value="KAL3800242.1"/>
    <property type="molecule type" value="Genomic_DNA"/>
</dbReference>
<dbReference type="PANTHER" id="PTHR10933:SF9">
    <property type="entry name" value="IMMUNOGLOBULIN-BINDING PROTEIN 1"/>
    <property type="match status" value="1"/>
</dbReference>
<keyword evidence="3" id="KW-1185">Reference proteome</keyword>
<organism evidence="2 3">
    <name type="scientific">Cyclotella atomus</name>
    <dbReference type="NCBI Taxonomy" id="382360"/>
    <lineage>
        <taxon>Eukaryota</taxon>
        <taxon>Sar</taxon>
        <taxon>Stramenopiles</taxon>
        <taxon>Ochrophyta</taxon>
        <taxon>Bacillariophyta</taxon>
        <taxon>Coscinodiscophyceae</taxon>
        <taxon>Thalassiosirophycidae</taxon>
        <taxon>Stephanodiscales</taxon>
        <taxon>Stephanodiscaceae</taxon>
        <taxon>Cyclotella</taxon>
    </lineage>
</organism>
<sequence>MATPESPLKQLAAALSAIESSDEASELQKSIEALVQLTPKLSATCPDDISTTALELMSASYHLGRAYLKLPTLTDQGPDSATRKKNVLAANEYFDKYLRLCEEIGLLNDEVAKEYHLLLNLLDSGDEPSSNAGGRKSQLTAGQIREMKIGRYQRKKSIEANVAKLEGLQQRRVRLGIEEEEEMEGTDGEGLQRDISLERLRLYAEESLEEMQSSKSELEMLDMTIQFEGMRSKSNRSDDRMTHGDTITHSNDNRGAEREPQQPLQLTQITQDPMSGQLQFNKQQISNGRLKNIGLPSSSINGTQIQRQQIAEGVFKPSWNLPTMSLEELAEREKADAIARSESQKEAEARAKTMPRRYEQLVKDGMEDDADLVEKSAELDRKWDEWKEENPRGSGNKMGERGDRNF</sequence>
<proteinExistence type="predicted"/>
<evidence type="ECO:0000256" key="1">
    <source>
        <dbReference type="SAM" id="MobiDB-lite"/>
    </source>
</evidence>
<dbReference type="AlphaFoldDB" id="A0ABD3QJK3"/>
<dbReference type="PANTHER" id="PTHR10933">
    <property type="entry name" value="IMMUNOGLOBULIN-BINDING PROTEIN 1"/>
    <property type="match status" value="1"/>
</dbReference>
<feature type="compositionally biased region" description="Basic and acidic residues" evidence="1">
    <location>
        <begin position="372"/>
        <end position="391"/>
    </location>
</feature>
<dbReference type="Pfam" id="PF04177">
    <property type="entry name" value="TAP42"/>
    <property type="match status" value="1"/>
</dbReference>
<dbReference type="Gene3D" id="1.25.40.540">
    <property type="entry name" value="TAP42-like family"/>
    <property type="match status" value="1"/>
</dbReference>
<feature type="compositionally biased region" description="Basic and acidic residues" evidence="1">
    <location>
        <begin position="251"/>
        <end position="260"/>
    </location>
</feature>
<dbReference type="Proteomes" id="UP001530400">
    <property type="component" value="Unassembled WGS sequence"/>
</dbReference>
<feature type="region of interest" description="Disordered" evidence="1">
    <location>
        <begin position="335"/>
        <end position="406"/>
    </location>
</feature>
<evidence type="ECO:0008006" key="4">
    <source>
        <dbReference type="Google" id="ProtNLM"/>
    </source>
</evidence>
<comment type="caution">
    <text evidence="2">The sequence shown here is derived from an EMBL/GenBank/DDBJ whole genome shotgun (WGS) entry which is preliminary data.</text>
</comment>
<feature type="region of interest" description="Disordered" evidence="1">
    <location>
        <begin position="231"/>
        <end position="262"/>
    </location>
</feature>
<gene>
    <name evidence="2" type="ORF">ACHAWO_013824</name>
</gene>
<feature type="compositionally biased region" description="Basic and acidic residues" evidence="1">
    <location>
        <begin position="335"/>
        <end position="365"/>
    </location>
</feature>
<name>A0ABD3QJK3_9STRA</name>
<dbReference type="InterPro" id="IPR038511">
    <property type="entry name" value="TAP42/TAP46-like_sf"/>
</dbReference>
<evidence type="ECO:0000313" key="3">
    <source>
        <dbReference type="Proteomes" id="UP001530400"/>
    </source>
</evidence>
<reference evidence="2 3" key="1">
    <citation type="submission" date="2024-10" db="EMBL/GenBank/DDBJ databases">
        <title>Updated reference genomes for cyclostephanoid diatoms.</title>
        <authorList>
            <person name="Roberts W.R."/>
            <person name="Alverson A.J."/>
        </authorList>
    </citation>
    <scope>NUCLEOTIDE SEQUENCE [LARGE SCALE GENOMIC DNA]</scope>
    <source>
        <strain evidence="2 3">AJA010-31</strain>
    </source>
</reference>
<dbReference type="InterPro" id="IPR007304">
    <property type="entry name" value="TAP46-like"/>
</dbReference>
<protein>
    <recommendedName>
        <fullName evidence="4">TAP42-like protein</fullName>
    </recommendedName>
</protein>
<evidence type="ECO:0000313" key="2">
    <source>
        <dbReference type="EMBL" id="KAL3800242.1"/>
    </source>
</evidence>